<dbReference type="PANTHER" id="PTHR42700">
    <property type="entry name" value="SULFATE ADENYLYLTRANSFERASE"/>
    <property type="match status" value="1"/>
</dbReference>
<dbReference type="GO" id="GO:0004781">
    <property type="term" value="F:sulfate adenylyltransferase (ATP) activity"/>
    <property type="evidence" value="ECO:0007669"/>
    <property type="project" value="TreeGrafter"/>
</dbReference>
<dbReference type="EC" id="2.7.1.25" evidence="2 6"/>
<dbReference type="GO" id="GO:0010134">
    <property type="term" value="P:sulfate assimilation via adenylyl sulfate reduction"/>
    <property type="evidence" value="ECO:0007669"/>
    <property type="project" value="TreeGrafter"/>
</dbReference>
<reference evidence="9" key="2">
    <citation type="journal article" date="2022" name="Microbiol. Resour. Announc.">
        <title>Metagenome Sequencing to Explore Phylogenomics of Terrestrial Cyanobacteria.</title>
        <authorList>
            <person name="Ward R.D."/>
            <person name="Stajich J.E."/>
            <person name="Johansen J.R."/>
            <person name="Huntemann M."/>
            <person name="Clum A."/>
            <person name="Foster B."/>
            <person name="Foster B."/>
            <person name="Roux S."/>
            <person name="Palaniappan K."/>
            <person name="Varghese N."/>
            <person name="Mukherjee S."/>
            <person name="Reddy T.B.K."/>
            <person name="Daum C."/>
            <person name="Copeland A."/>
            <person name="Chen I.A."/>
            <person name="Ivanova N.N."/>
            <person name="Kyrpides N.C."/>
            <person name="Shapiro N."/>
            <person name="Eloe-Fadrosh E.A."/>
            <person name="Pietrasiak N."/>
        </authorList>
    </citation>
    <scope>NUCLEOTIDE SEQUENCE</scope>
    <source>
        <strain evidence="9">HA4357-MV3</strain>
    </source>
</reference>
<comment type="pathway">
    <text evidence="6 7">Sulfur metabolism; hydrogen sulfide biosynthesis; sulfite from sulfate: step 2/3.</text>
</comment>
<dbReference type="InterPro" id="IPR027417">
    <property type="entry name" value="P-loop_NTPase"/>
</dbReference>
<dbReference type="NCBIfam" id="TIGR00455">
    <property type="entry name" value="apsK"/>
    <property type="match status" value="1"/>
</dbReference>
<evidence type="ECO:0000313" key="10">
    <source>
        <dbReference type="Proteomes" id="UP000813215"/>
    </source>
</evidence>
<keyword evidence="6 7" id="KW-0418">Kinase</keyword>
<comment type="similarity">
    <text evidence="6 7">Belongs to the APS kinase family.</text>
</comment>
<dbReference type="NCBIfam" id="NF002059">
    <property type="entry name" value="PRK00889.1"/>
    <property type="match status" value="1"/>
</dbReference>
<sequence length="183" mass="20837">MRGKGLILWLTGLSGAGKTTIARGVECILKERDCLVEVLDGDEIRLYLSQELGFTKEDREINIRRIGYVANLLSRNGIVVIVAAISPYRAIRNEIRIMSENFIEIYVDTPLKVCEARDVKGLYAKARSGQIKNFTAIEDLYEAPINPEIICRTTKESIEECIDKVIAELERRDYILKYTYKTS</sequence>
<dbReference type="GO" id="GO:0070814">
    <property type="term" value="P:hydrogen sulfide biosynthetic process"/>
    <property type="evidence" value="ECO:0007669"/>
    <property type="project" value="UniProtKB-UniRule"/>
</dbReference>
<dbReference type="GO" id="GO:0005524">
    <property type="term" value="F:ATP binding"/>
    <property type="evidence" value="ECO:0007669"/>
    <property type="project" value="UniProtKB-UniRule"/>
</dbReference>
<dbReference type="InterPro" id="IPR050512">
    <property type="entry name" value="Sulf_AdTrans/APS_kinase"/>
</dbReference>
<keyword evidence="4 6" id="KW-0547">Nucleotide-binding</keyword>
<protein>
    <recommendedName>
        <fullName evidence="2 6">Adenylyl-sulfate kinase</fullName>
        <ecNumber evidence="2 6">2.7.1.25</ecNumber>
    </recommendedName>
    <alternativeName>
        <fullName evidence="6">APS kinase</fullName>
    </alternativeName>
    <alternativeName>
        <fullName evidence="6">ATP adenosine-5'-phosphosulfate 3'-phosphotransferase</fullName>
    </alternativeName>
    <alternativeName>
        <fullName evidence="6">Adenosine-5'-phosphosulfate kinase</fullName>
    </alternativeName>
</protein>
<dbReference type="InterPro" id="IPR059117">
    <property type="entry name" value="APS_kinase_dom"/>
</dbReference>
<dbReference type="InterPro" id="IPR002891">
    <property type="entry name" value="APS"/>
</dbReference>
<keyword evidence="6" id="KW-0597">Phosphoprotein</keyword>
<evidence type="ECO:0000313" key="9">
    <source>
        <dbReference type="EMBL" id="MBW4431415.1"/>
    </source>
</evidence>
<proteinExistence type="inferred from homology"/>
<reference evidence="9" key="1">
    <citation type="submission" date="2021-05" db="EMBL/GenBank/DDBJ databases">
        <authorList>
            <person name="Pietrasiak N."/>
            <person name="Ward R."/>
            <person name="Stajich J.E."/>
            <person name="Kurbessoian T."/>
        </authorList>
    </citation>
    <scope>NUCLEOTIDE SEQUENCE</scope>
    <source>
        <strain evidence="9">HA4357-MV3</strain>
    </source>
</reference>
<keyword evidence="5 6" id="KW-0067">ATP-binding</keyword>
<evidence type="ECO:0000256" key="2">
    <source>
        <dbReference type="ARBA" id="ARBA00012121"/>
    </source>
</evidence>
<evidence type="ECO:0000256" key="7">
    <source>
        <dbReference type="RuleBase" id="RU004347"/>
    </source>
</evidence>
<name>A0A9E3LSY2_9NOST</name>
<feature type="binding site" evidence="6">
    <location>
        <begin position="12"/>
        <end position="19"/>
    </location>
    <ligand>
        <name>ATP</name>
        <dbReference type="ChEBI" id="CHEBI:30616"/>
    </ligand>
</feature>
<evidence type="ECO:0000256" key="4">
    <source>
        <dbReference type="ARBA" id="ARBA00022741"/>
    </source>
</evidence>
<dbReference type="Proteomes" id="UP000813215">
    <property type="component" value="Unassembled WGS sequence"/>
</dbReference>
<dbReference type="HAMAP" id="MF_00065">
    <property type="entry name" value="Adenylyl_sulf_kinase"/>
    <property type="match status" value="1"/>
</dbReference>
<evidence type="ECO:0000259" key="8">
    <source>
        <dbReference type="Pfam" id="PF01583"/>
    </source>
</evidence>
<feature type="active site" description="Phosphoserine intermediate" evidence="6">
    <location>
        <position position="86"/>
    </location>
</feature>
<evidence type="ECO:0000256" key="6">
    <source>
        <dbReference type="HAMAP-Rule" id="MF_00065"/>
    </source>
</evidence>
<feature type="domain" description="APS kinase" evidence="8">
    <location>
        <begin position="4"/>
        <end position="151"/>
    </location>
</feature>
<accession>A0A9E3LSY2</accession>
<dbReference type="Gene3D" id="3.40.50.300">
    <property type="entry name" value="P-loop containing nucleotide triphosphate hydrolases"/>
    <property type="match status" value="1"/>
</dbReference>
<dbReference type="PANTHER" id="PTHR42700:SF1">
    <property type="entry name" value="SULFATE ADENYLYLTRANSFERASE"/>
    <property type="match status" value="1"/>
</dbReference>
<dbReference type="EMBL" id="JAHHHW010000069">
    <property type="protein sequence ID" value="MBW4431415.1"/>
    <property type="molecule type" value="Genomic_DNA"/>
</dbReference>
<organism evidence="9 10">
    <name type="scientific">Pelatocladus maniniholoensis HA4357-MV3</name>
    <dbReference type="NCBI Taxonomy" id="1117104"/>
    <lineage>
        <taxon>Bacteria</taxon>
        <taxon>Bacillati</taxon>
        <taxon>Cyanobacteriota</taxon>
        <taxon>Cyanophyceae</taxon>
        <taxon>Nostocales</taxon>
        <taxon>Nostocaceae</taxon>
        <taxon>Pelatocladus</taxon>
    </lineage>
</organism>
<dbReference type="NCBIfam" id="NF003013">
    <property type="entry name" value="PRK03846.1"/>
    <property type="match status" value="1"/>
</dbReference>
<dbReference type="SUPFAM" id="SSF52540">
    <property type="entry name" value="P-loop containing nucleoside triphosphate hydrolases"/>
    <property type="match status" value="1"/>
</dbReference>
<dbReference type="GO" id="GO:0019379">
    <property type="term" value="P:sulfate assimilation, phosphoadenylyl sulfate reduction by phosphoadenylyl-sulfate reductase (thioredoxin)"/>
    <property type="evidence" value="ECO:0007669"/>
    <property type="project" value="TreeGrafter"/>
</dbReference>
<dbReference type="CDD" id="cd02027">
    <property type="entry name" value="APSK"/>
    <property type="match status" value="1"/>
</dbReference>
<comment type="function">
    <text evidence="6 7">Catalyzes the synthesis of activated sulfate.</text>
</comment>
<comment type="caution">
    <text evidence="9">The sequence shown here is derived from an EMBL/GenBank/DDBJ whole genome shotgun (WGS) entry which is preliminary data.</text>
</comment>
<evidence type="ECO:0000256" key="1">
    <source>
        <dbReference type="ARBA" id="ARBA00001823"/>
    </source>
</evidence>
<dbReference type="GO" id="GO:0005737">
    <property type="term" value="C:cytoplasm"/>
    <property type="evidence" value="ECO:0007669"/>
    <property type="project" value="TreeGrafter"/>
</dbReference>
<evidence type="ECO:0000256" key="5">
    <source>
        <dbReference type="ARBA" id="ARBA00022840"/>
    </source>
</evidence>
<dbReference type="GO" id="GO:0004020">
    <property type="term" value="F:adenylylsulfate kinase activity"/>
    <property type="evidence" value="ECO:0007669"/>
    <property type="project" value="UniProtKB-UniRule"/>
</dbReference>
<gene>
    <name evidence="6 9" type="primary">cysC</name>
    <name evidence="9" type="ORF">KME28_06715</name>
</gene>
<comment type="catalytic activity">
    <reaction evidence="1 6 7">
        <text>adenosine 5'-phosphosulfate + ATP = 3'-phosphoadenylyl sulfate + ADP + H(+)</text>
        <dbReference type="Rhea" id="RHEA:24152"/>
        <dbReference type="ChEBI" id="CHEBI:15378"/>
        <dbReference type="ChEBI" id="CHEBI:30616"/>
        <dbReference type="ChEBI" id="CHEBI:58243"/>
        <dbReference type="ChEBI" id="CHEBI:58339"/>
        <dbReference type="ChEBI" id="CHEBI:456216"/>
        <dbReference type="EC" id="2.7.1.25"/>
    </reaction>
</comment>
<dbReference type="Pfam" id="PF01583">
    <property type="entry name" value="APS_kinase"/>
    <property type="match status" value="1"/>
</dbReference>
<dbReference type="AlphaFoldDB" id="A0A9E3LSY2"/>
<evidence type="ECO:0000256" key="3">
    <source>
        <dbReference type="ARBA" id="ARBA00022679"/>
    </source>
</evidence>
<keyword evidence="3 6" id="KW-0808">Transferase</keyword>